<keyword evidence="6" id="KW-1185">Reference proteome</keyword>
<evidence type="ECO:0000256" key="3">
    <source>
        <dbReference type="HAMAP-Rule" id="MF_00298"/>
    </source>
</evidence>
<evidence type="ECO:0000259" key="4">
    <source>
        <dbReference type="PROSITE" id="PS51462"/>
    </source>
</evidence>
<dbReference type="HAMAP" id="MF_00298">
    <property type="entry name" value="Nudix_RppH"/>
    <property type="match status" value="1"/>
</dbReference>
<feature type="domain" description="Nudix hydrolase" evidence="4">
    <location>
        <begin position="18"/>
        <end position="169"/>
    </location>
</feature>
<dbReference type="STRING" id="187304.B0E33_04660"/>
<dbReference type="AlphaFoldDB" id="A0A0M6Y6I7"/>
<evidence type="ECO:0000313" key="6">
    <source>
        <dbReference type="Proteomes" id="UP000048926"/>
    </source>
</evidence>
<dbReference type="InterPro" id="IPR020476">
    <property type="entry name" value="Nudix_hydrolase"/>
</dbReference>
<dbReference type="GO" id="GO:0034432">
    <property type="term" value="F:bis(5'-adenosyl)-pentaphosphatase activity"/>
    <property type="evidence" value="ECO:0007669"/>
    <property type="project" value="TreeGrafter"/>
</dbReference>
<comment type="similarity">
    <text evidence="3">Belongs to the Nudix hydrolase family. RppH subfamily.</text>
</comment>
<dbReference type="PROSITE" id="PS51462">
    <property type="entry name" value="NUDIX"/>
    <property type="match status" value="1"/>
</dbReference>
<sequence>MTKLALGPGFPEPVDGLPYRPCVGIMLINKAGKVWIGSRDDGGSSSNYEYCWQMPQGGIDKGEAPEPAARRELYEETSIKSVSLLEEAPEWFAYDYPEDVVRASRKGKYRGQAQRWIAYRFDGSEDEIDILTPPDGHTAEFSEWRWEDADRLPGLIVPFKRPVYERVVAAFSHLTS</sequence>
<dbReference type="KEGG" id="lagg:B0E33_04660"/>
<dbReference type="PRINTS" id="PR00502">
    <property type="entry name" value="NUDIXFAMILY"/>
</dbReference>
<dbReference type="InterPro" id="IPR022927">
    <property type="entry name" value="RppH"/>
</dbReference>
<dbReference type="PANTHER" id="PTHR11839">
    <property type="entry name" value="UDP/ADP-SUGAR PYROPHOSPHATASE"/>
    <property type="match status" value="1"/>
</dbReference>
<dbReference type="NCBIfam" id="NF001938">
    <property type="entry name" value="PRK00714.1-5"/>
    <property type="match status" value="1"/>
</dbReference>
<feature type="short sequence motif" description="Nudix box" evidence="3">
    <location>
        <begin position="57"/>
        <end position="78"/>
    </location>
</feature>
<organism evidence="5 6">
    <name type="scientific">Roseibium aggregatum</name>
    <dbReference type="NCBI Taxonomy" id="187304"/>
    <lineage>
        <taxon>Bacteria</taxon>
        <taxon>Pseudomonadati</taxon>
        <taxon>Pseudomonadota</taxon>
        <taxon>Alphaproteobacteria</taxon>
        <taxon>Hyphomicrobiales</taxon>
        <taxon>Stappiaceae</taxon>
        <taxon>Roseibium</taxon>
    </lineage>
</organism>
<keyword evidence="2 3" id="KW-0378">Hydrolase</keyword>
<dbReference type="RefSeq" id="WP_055658263.1">
    <property type="nucleotide sequence ID" value="NZ_CP045617.1"/>
</dbReference>
<dbReference type="Gene3D" id="3.90.79.10">
    <property type="entry name" value="Nucleoside Triphosphate Pyrophosphohydrolase"/>
    <property type="match status" value="1"/>
</dbReference>
<dbReference type="CDD" id="cd03671">
    <property type="entry name" value="NUDIX_Ap4A_hydrolase_plant_like"/>
    <property type="match status" value="1"/>
</dbReference>
<gene>
    <name evidence="3 5" type="primary">rppH</name>
    <name evidence="3" type="synonym">nudH</name>
    <name evidence="5" type="ORF">LAL4801_03737</name>
</gene>
<dbReference type="PANTHER" id="PTHR11839:SF22">
    <property type="entry name" value="NUDIX HYDROLASE 26, CHLOROPLASTIC"/>
    <property type="match status" value="1"/>
</dbReference>
<proteinExistence type="inferred from homology"/>
<comment type="cofactor">
    <cofactor evidence="1">
        <name>Mn(2+)</name>
        <dbReference type="ChEBI" id="CHEBI:29035"/>
    </cofactor>
</comment>
<dbReference type="SUPFAM" id="SSF55811">
    <property type="entry name" value="Nudix"/>
    <property type="match status" value="1"/>
</dbReference>
<dbReference type="InterPro" id="IPR015797">
    <property type="entry name" value="NUDIX_hydrolase-like_dom_sf"/>
</dbReference>
<comment type="function">
    <text evidence="3">Accelerates the degradation of transcripts by removing pyrophosphate from the 5'-end of triphosphorylated RNA, leading to a more labile monophosphorylated state that can stimulate subsequent ribonuclease cleavage.</text>
</comment>
<dbReference type="EMBL" id="CXST01000002">
    <property type="protein sequence ID" value="CTQ45288.1"/>
    <property type="molecule type" value="Genomic_DNA"/>
</dbReference>
<protein>
    <recommendedName>
        <fullName evidence="3">RNA pyrophosphohydrolase</fullName>
        <ecNumber evidence="3">3.6.1.-</ecNumber>
    </recommendedName>
    <alternativeName>
        <fullName evidence="3">(Di)nucleoside polyphosphate hydrolase</fullName>
    </alternativeName>
</protein>
<evidence type="ECO:0000313" key="5">
    <source>
        <dbReference type="EMBL" id="CTQ45288.1"/>
    </source>
</evidence>
<dbReference type="Pfam" id="PF00293">
    <property type="entry name" value="NUDIX"/>
    <property type="match status" value="1"/>
</dbReference>
<accession>A0A0M6Y6I7</accession>
<name>A0A0M6Y6I7_9HYPH</name>
<comment type="cofactor">
    <cofactor evidence="3">
        <name>a divalent metal cation</name>
        <dbReference type="ChEBI" id="CHEBI:60240"/>
    </cofactor>
</comment>
<evidence type="ECO:0000256" key="1">
    <source>
        <dbReference type="ARBA" id="ARBA00001936"/>
    </source>
</evidence>
<dbReference type="OrthoDB" id="9816040at2"/>
<dbReference type="InterPro" id="IPR000086">
    <property type="entry name" value="NUDIX_hydrolase_dom"/>
</dbReference>
<reference evidence="6" key="1">
    <citation type="submission" date="2015-07" db="EMBL/GenBank/DDBJ databases">
        <authorList>
            <person name="Rodrigo-Torres Lidia"/>
            <person name="Arahal R.David."/>
        </authorList>
    </citation>
    <scope>NUCLEOTIDE SEQUENCE [LARGE SCALE GENOMIC DNA]</scope>
    <source>
        <strain evidence="6">CECT 4801</strain>
    </source>
</reference>
<dbReference type="GO" id="GO:0006753">
    <property type="term" value="P:nucleoside phosphate metabolic process"/>
    <property type="evidence" value="ECO:0007669"/>
    <property type="project" value="TreeGrafter"/>
</dbReference>
<dbReference type="GO" id="GO:0008893">
    <property type="term" value="F:guanosine-3',5'-bis(diphosphate) 3'-diphosphatase activity"/>
    <property type="evidence" value="ECO:0007669"/>
    <property type="project" value="TreeGrafter"/>
</dbReference>
<evidence type="ECO:0000256" key="2">
    <source>
        <dbReference type="ARBA" id="ARBA00022801"/>
    </source>
</evidence>
<dbReference type="Proteomes" id="UP000048926">
    <property type="component" value="Unassembled WGS sequence"/>
</dbReference>
<dbReference type="GO" id="GO:0019693">
    <property type="term" value="P:ribose phosphate metabolic process"/>
    <property type="evidence" value="ECO:0007669"/>
    <property type="project" value="TreeGrafter"/>
</dbReference>
<dbReference type="EC" id="3.6.1.-" evidence="3"/>